<keyword evidence="2" id="KW-1185">Reference proteome</keyword>
<dbReference type="OrthoDB" id="2919534at2759"/>
<dbReference type="Proteomes" id="UP000187406">
    <property type="component" value="Unassembled WGS sequence"/>
</dbReference>
<gene>
    <name evidence="1" type="ORF">CFOL_v3_05300</name>
</gene>
<accession>A0A1Q3B1N2</accession>
<dbReference type="PANTHER" id="PTHR33240:SF15">
    <property type="entry name" value="GAG-PRO-LIKE PROTEIN"/>
    <property type="match status" value="1"/>
</dbReference>
<dbReference type="InParanoid" id="A0A1Q3B1N2"/>
<evidence type="ECO:0008006" key="3">
    <source>
        <dbReference type="Google" id="ProtNLM"/>
    </source>
</evidence>
<sequence>MCIDHHIARVLIDNVSSLNVMLKSTMEKLPVDQCYIMPSQMVVRAFDGSCREVLGDIEIPITIGPCVFNVVFQVMDIASSYTCLLGRPWIHSVGAVPSSLH</sequence>
<dbReference type="CDD" id="cd00303">
    <property type="entry name" value="retropepsin_like"/>
    <property type="match status" value="1"/>
</dbReference>
<dbReference type="STRING" id="3775.A0A1Q3B1N2"/>
<comment type="caution">
    <text evidence="1">The sequence shown here is derived from an EMBL/GenBank/DDBJ whole genome shotgun (WGS) entry which is preliminary data.</text>
</comment>
<evidence type="ECO:0000313" key="2">
    <source>
        <dbReference type="Proteomes" id="UP000187406"/>
    </source>
</evidence>
<reference evidence="2" key="1">
    <citation type="submission" date="2016-04" db="EMBL/GenBank/DDBJ databases">
        <title>Cephalotus genome sequencing.</title>
        <authorList>
            <person name="Fukushima K."/>
            <person name="Hasebe M."/>
            <person name="Fang X."/>
        </authorList>
    </citation>
    <scope>NUCLEOTIDE SEQUENCE [LARGE SCALE GENOMIC DNA]</scope>
    <source>
        <strain evidence="2">cv. St1</strain>
    </source>
</reference>
<dbReference type="EMBL" id="BDDD01000223">
    <property type="protein sequence ID" value="GAV61774.1"/>
    <property type="molecule type" value="Genomic_DNA"/>
</dbReference>
<dbReference type="PANTHER" id="PTHR33240">
    <property type="entry name" value="OS08G0508500 PROTEIN"/>
    <property type="match status" value="1"/>
</dbReference>
<dbReference type="Gene3D" id="2.40.70.10">
    <property type="entry name" value="Acid Proteases"/>
    <property type="match status" value="1"/>
</dbReference>
<protein>
    <recommendedName>
        <fullName evidence="3">RVP_2 domain-containing protein</fullName>
    </recommendedName>
</protein>
<organism evidence="1 2">
    <name type="scientific">Cephalotus follicularis</name>
    <name type="common">Albany pitcher plant</name>
    <dbReference type="NCBI Taxonomy" id="3775"/>
    <lineage>
        <taxon>Eukaryota</taxon>
        <taxon>Viridiplantae</taxon>
        <taxon>Streptophyta</taxon>
        <taxon>Embryophyta</taxon>
        <taxon>Tracheophyta</taxon>
        <taxon>Spermatophyta</taxon>
        <taxon>Magnoliopsida</taxon>
        <taxon>eudicotyledons</taxon>
        <taxon>Gunneridae</taxon>
        <taxon>Pentapetalae</taxon>
        <taxon>rosids</taxon>
        <taxon>fabids</taxon>
        <taxon>Oxalidales</taxon>
        <taxon>Cephalotaceae</taxon>
        <taxon>Cephalotus</taxon>
    </lineage>
</organism>
<dbReference type="SUPFAM" id="SSF50630">
    <property type="entry name" value="Acid proteases"/>
    <property type="match status" value="1"/>
</dbReference>
<dbReference type="AlphaFoldDB" id="A0A1Q3B1N2"/>
<name>A0A1Q3B1N2_CEPFO</name>
<evidence type="ECO:0000313" key="1">
    <source>
        <dbReference type="EMBL" id="GAV61774.1"/>
    </source>
</evidence>
<dbReference type="InterPro" id="IPR021109">
    <property type="entry name" value="Peptidase_aspartic_dom_sf"/>
</dbReference>
<proteinExistence type="predicted"/>